<dbReference type="Gene3D" id="3.40.630.30">
    <property type="match status" value="1"/>
</dbReference>
<evidence type="ECO:0000259" key="1">
    <source>
        <dbReference type="PROSITE" id="PS51186"/>
    </source>
</evidence>
<dbReference type="InterPro" id="IPR016181">
    <property type="entry name" value="Acyl_CoA_acyltransferase"/>
</dbReference>
<protein>
    <submittedName>
        <fullName evidence="2">GNAT family N-acetyltransferase</fullName>
    </submittedName>
</protein>
<name>A0A537J6U3_9BACT</name>
<dbReference type="CDD" id="cd04301">
    <property type="entry name" value="NAT_SF"/>
    <property type="match status" value="1"/>
</dbReference>
<accession>A0A537J6U3</accession>
<dbReference type="PROSITE" id="PS51186">
    <property type="entry name" value="GNAT"/>
    <property type="match status" value="1"/>
</dbReference>
<dbReference type="Proteomes" id="UP000318093">
    <property type="component" value="Unassembled WGS sequence"/>
</dbReference>
<feature type="domain" description="N-acetyltransferase" evidence="1">
    <location>
        <begin position="105"/>
        <end position="241"/>
    </location>
</feature>
<dbReference type="GO" id="GO:0016747">
    <property type="term" value="F:acyltransferase activity, transferring groups other than amino-acyl groups"/>
    <property type="evidence" value="ECO:0007669"/>
    <property type="project" value="InterPro"/>
</dbReference>
<dbReference type="SUPFAM" id="SSF55729">
    <property type="entry name" value="Acyl-CoA N-acyltransferases (Nat)"/>
    <property type="match status" value="1"/>
</dbReference>
<dbReference type="AlphaFoldDB" id="A0A537J6U3"/>
<evidence type="ECO:0000313" key="2">
    <source>
        <dbReference type="EMBL" id="TMI78776.1"/>
    </source>
</evidence>
<proteinExistence type="predicted"/>
<dbReference type="Pfam" id="PF00583">
    <property type="entry name" value="Acetyltransf_1"/>
    <property type="match status" value="1"/>
</dbReference>
<evidence type="ECO:0000313" key="3">
    <source>
        <dbReference type="Proteomes" id="UP000318093"/>
    </source>
</evidence>
<dbReference type="EMBL" id="VBAN01000387">
    <property type="protein sequence ID" value="TMI78776.1"/>
    <property type="molecule type" value="Genomic_DNA"/>
</dbReference>
<gene>
    <name evidence="2" type="ORF">E6H03_11465</name>
</gene>
<comment type="caution">
    <text evidence="2">The sequence shown here is derived from an EMBL/GenBank/DDBJ whole genome shotgun (WGS) entry which is preliminary data.</text>
</comment>
<keyword evidence="2" id="KW-0808">Transferase</keyword>
<sequence length="241" mass="25912">MRADPPDEAGVRHERAGGIVRAVGAYNCILFSNLADADADAVIADQAASFRAIGAEVEWKVYGHDLPADLGGRLAAAGFEPDGQETLMAFDLALRPPDGAVPAGVEIRRATDAAGLEDFILVSGSAFGRDDRRRLEIFRARLDDPTLGLFVAYADGRPVSAGRMELPPERSFASLWGGGTLPAYRGRGLYRGLVAHRAAEALRRGYRFLTIDARDTTSRPILERLGAMPLVGITGWLLKPQ</sequence>
<reference evidence="2 3" key="1">
    <citation type="journal article" date="2019" name="Nat. Microbiol.">
        <title>Mediterranean grassland soil C-N compound turnover is dependent on rainfall and depth, and is mediated by genomically divergent microorganisms.</title>
        <authorList>
            <person name="Diamond S."/>
            <person name="Andeer P.F."/>
            <person name="Li Z."/>
            <person name="Crits-Christoph A."/>
            <person name="Burstein D."/>
            <person name="Anantharaman K."/>
            <person name="Lane K.R."/>
            <person name="Thomas B.C."/>
            <person name="Pan C."/>
            <person name="Northen T.R."/>
            <person name="Banfield J.F."/>
        </authorList>
    </citation>
    <scope>NUCLEOTIDE SEQUENCE [LARGE SCALE GENOMIC DNA]</scope>
    <source>
        <strain evidence="2">NP_6</strain>
    </source>
</reference>
<dbReference type="InterPro" id="IPR000182">
    <property type="entry name" value="GNAT_dom"/>
</dbReference>
<organism evidence="2 3">
    <name type="scientific">Candidatus Segetimicrobium genomatis</name>
    <dbReference type="NCBI Taxonomy" id="2569760"/>
    <lineage>
        <taxon>Bacteria</taxon>
        <taxon>Bacillati</taxon>
        <taxon>Candidatus Sysuimicrobiota</taxon>
        <taxon>Candidatus Sysuimicrobiia</taxon>
        <taxon>Candidatus Sysuimicrobiales</taxon>
        <taxon>Candidatus Segetimicrobiaceae</taxon>
        <taxon>Candidatus Segetimicrobium</taxon>
    </lineage>
</organism>